<dbReference type="AlphaFoldDB" id="A0A9P6RS61"/>
<dbReference type="PRINTS" id="PR00465">
    <property type="entry name" value="EP450IV"/>
</dbReference>
<evidence type="ECO:0000256" key="8">
    <source>
        <dbReference type="ARBA" id="ARBA00023004"/>
    </source>
</evidence>
<name>A0A9P6RS61_9FUNG</name>
<keyword evidence="5" id="KW-0812">Transmembrane</keyword>
<protein>
    <recommendedName>
        <fullName evidence="13">Cytochrome P450</fullName>
    </recommendedName>
</protein>
<comment type="similarity">
    <text evidence="3">Belongs to the cytochrome P450 family.</text>
</comment>
<proteinExistence type="inferred from homology"/>
<dbReference type="OrthoDB" id="1844152at2759"/>
<dbReference type="GO" id="GO:0020037">
    <property type="term" value="F:heme binding"/>
    <property type="evidence" value="ECO:0007669"/>
    <property type="project" value="InterPro"/>
</dbReference>
<dbReference type="GO" id="GO:0004497">
    <property type="term" value="F:monooxygenase activity"/>
    <property type="evidence" value="ECO:0007669"/>
    <property type="project" value="UniProtKB-KW"/>
</dbReference>
<keyword evidence="10" id="KW-0472">Membrane</keyword>
<organism evidence="11 12">
    <name type="scientific">Dissophora globulifera</name>
    <dbReference type="NCBI Taxonomy" id="979702"/>
    <lineage>
        <taxon>Eukaryota</taxon>
        <taxon>Fungi</taxon>
        <taxon>Fungi incertae sedis</taxon>
        <taxon>Mucoromycota</taxon>
        <taxon>Mortierellomycotina</taxon>
        <taxon>Mortierellomycetes</taxon>
        <taxon>Mortierellales</taxon>
        <taxon>Mortierellaceae</taxon>
        <taxon>Dissophora</taxon>
    </lineage>
</organism>
<keyword evidence="8" id="KW-0408">Iron</keyword>
<dbReference type="SUPFAM" id="SSF48264">
    <property type="entry name" value="Cytochrome P450"/>
    <property type="match status" value="1"/>
</dbReference>
<dbReference type="Proteomes" id="UP000738325">
    <property type="component" value="Unassembled WGS sequence"/>
</dbReference>
<comment type="subcellular location">
    <subcellularLocation>
        <location evidence="2">Membrane</location>
    </subcellularLocation>
</comment>
<dbReference type="PANTHER" id="PTHR46206">
    <property type="entry name" value="CYTOCHROME P450"/>
    <property type="match status" value="1"/>
</dbReference>
<keyword evidence="9" id="KW-0503">Monooxygenase</keyword>
<dbReference type="GO" id="GO:0016020">
    <property type="term" value="C:membrane"/>
    <property type="evidence" value="ECO:0007669"/>
    <property type="project" value="UniProtKB-SubCell"/>
</dbReference>
<dbReference type="InterPro" id="IPR036396">
    <property type="entry name" value="Cyt_P450_sf"/>
</dbReference>
<accession>A0A9P6RS61</accession>
<dbReference type="InterPro" id="IPR002403">
    <property type="entry name" value="Cyt_P450_E_grp-IV"/>
</dbReference>
<evidence type="ECO:0000256" key="9">
    <source>
        <dbReference type="ARBA" id="ARBA00023033"/>
    </source>
</evidence>
<dbReference type="PANTHER" id="PTHR46206:SF5">
    <property type="entry name" value="P450, PUTATIVE (EUROFUNG)-RELATED"/>
    <property type="match status" value="1"/>
</dbReference>
<evidence type="ECO:0000256" key="2">
    <source>
        <dbReference type="ARBA" id="ARBA00004370"/>
    </source>
</evidence>
<evidence type="ECO:0000256" key="7">
    <source>
        <dbReference type="ARBA" id="ARBA00022989"/>
    </source>
</evidence>
<keyword evidence="9" id="KW-0560">Oxidoreductase</keyword>
<evidence type="ECO:0000256" key="10">
    <source>
        <dbReference type="ARBA" id="ARBA00023136"/>
    </source>
</evidence>
<dbReference type="EMBL" id="JAAAIP010000183">
    <property type="protein sequence ID" value="KAG0323613.1"/>
    <property type="molecule type" value="Genomic_DNA"/>
</dbReference>
<reference evidence="11" key="1">
    <citation type="journal article" date="2020" name="Fungal Divers.">
        <title>Resolving the Mortierellaceae phylogeny through synthesis of multi-gene phylogenetics and phylogenomics.</title>
        <authorList>
            <person name="Vandepol N."/>
            <person name="Liber J."/>
            <person name="Desiro A."/>
            <person name="Na H."/>
            <person name="Kennedy M."/>
            <person name="Barry K."/>
            <person name="Grigoriev I.V."/>
            <person name="Miller A.N."/>
            <person name="O'Donnell K."/>
            <person name="Stajich J.E."/>
            <person name="Bonito G."/>
        </authorList>
    </citation>
    <scope>NUCLEOTIDE SEQUENCE</scope>
    <source>
        <strain evidence="11">REB-010B</strain>
    </source>
</reference>
<evidence type="ECO:0000256" key="4">
    <source>
        <dbReference type="ARBA" id="ARBA00022617"/>
    </source>
</evidence>
<comment type="cofactor">
    <cofactor evidence="1">
        <name>heme</name>
        <dbReference type="ChEBI" id="CHEBI:30413"/>
    </cofactor>
</comment>
<evidence type="ECO:0000256" key="1">
    <source>
        <dbReference type="ARBA" id="ARBA00001971"/>
    </source>
</evidence>
<sequence length="482" mass="54448">MSMLASYPSASASLELIWAALPFGIGLASAALVTAKKAAGWSLNNLIPTASLRPGDSTHDTEFKEDQDAFLTRCETEYGSMFNVNLHGKHITVISGSEIQEVFMNDSFSPTDAFEEMTGIQTFFNSARKSNHNDDLHIIHRVISQIITPKLALFTVRIQEHLETTLDKRLGAYARRDNRIIVEEPWPIFKEMSAHAVAAVFMGPESAQSPEVIDTFMASIDDFAKMFESSTRSVSLLRKTLFRATHRILSPLQVHVQSLVQATTPIILERRRREMDAAERGVEWERPDDVMQSMLDNFDTYNFVDLEDVCGHLLILVLTSLHSTSDVATKMMYFLAAFPDCIGILYREHQEALDIVQQEREQMRQELIQRGLPIGEQLYPSRDRDVSAAALKKMVRLDSFIREMFRFRSEKLNMYHRARNDVALSNGVVIAKGRTVVINMRSAHQGPDQGPEVTKFRPWRFVGKSKAATKVAADFLPFGMGK</sequence>
<keyword evidence="6" id="KW-0479">Metal-binding</keyword>
<keyword evidence="12" id="KW-1185">Reference proteome</keyword>
<evidence type="ECO:0008006" key="13">
    <source>
        <dbReference type="Google" id="ProtNLM"/>
    </source>
</evidence>
<dbReference type="GO" id="GO:0016705">
    <property type="term" value="F:oxidoreductase activity, acting on paired donors, with incorporation or reduction of molecular oxygen"/>
    <property type="evidence" value="ECO:0007669"/>
    <property type="project" value="InterPro"/>
</dbReference>
<keyword evidence="4" id="KW-0349">Heme</keyword>
<evidence type="ECO:0000256" key="5">
    <source>
        <dbReference type="ARBA" id="ARBA00022692"/>
    </source>
</evidence>
<evidence type="ECO:0000256" key="3">
    <source>
        <dbReference type="ARBA" id="ARBA00010617"/>
    </source>
</evidence>
<dbReference type="InterPro" id="IPR001128">
    <property type="entry name" value="Cyt_P450"/>
</dbReference>
<dbReference type="GO" id="GO:0005506">
    <property type="term" value="F:iron ion binding"/>
    <property type="evidence" value="ECO:0007669"/>
    <property type="project" value="InterPro"/>
</dbReference>
<evidence type="ECO:0000256" key="6">
    <source>
        <dbReference type="ARBA" id="ARBA00022723"/>
    </source>
</evidence>
<evidence type="ECO:0000313" key="11">
    <source>
        <dbReference type="EMBL" id="KAG0323613.1"/>
    </source>
</evidence>
<evidence type="ECO:0000313" key="12">
    <source>
        <dbReference type="Proteomes" id="UP000738325"/>
    </source>
</evidence>
<comment type="caution">
    <text evidence="11">The sequence shown here is derived from an EMBL/GenBank/DDBJ whole genome shotgun (WGS) entry which is preliminary data.</text>
</comment>
<gene>
    <name evidence="11" type="ORF">BGZ99_002668</name>
</gene>
<dbReference type="Gene3D" id="1.10.630.10">
    <property type="entry name" value="Cytochrome P450"/>
    <property type="match status" value="1"/>
</dbReference>
<dbReference type="Pfam" id="PF00067">
    <property type="entry name" value="p450"/>
    <property type="match status" value="2"/>
</dbReference>
<keyword evidence="7" id="KW-1133">Transmembrane helix</keyword>